<sequence length="314" mass="33275">MPDILAASGAAWPSGLEPTSPTPSAPNGAPSIRDGGEDRSPASLAPGAGERRPSSDAPPSFEFTGQVPTDITGYRLSASEALTPYLAGLDADEAYNAARAFAQRANLTDQQFDAFVRPTMEFLARQVAADGGGGPQDFTAEIERLIPPEAVDLDDAGRRAAVARRVGSALDFVEGAKGQGLDAEVAEFLVQQLGDDARGIRALEWMRALGPSTGGQGGSMSLTDRIIDPRNDPRNKRFDPAFAAETDRLSRAQFPERPQANQAPPSPRPGTGNGGGSAPLAARLSDPRNDPRSPKFDRGFAAETDRLYQRQYGW</sequence>
<evidence type="ECO:0000256" key="1">
    <source>
        <dbReference type="SAM" id="MobiDB-lite"/>
    </source>
</evidence>
<feature type="region of interest" description="Disordered" evidence="1">
    <location>
        <begin position="210"/>
        <end position="314"/>
    </location>
</feature>
<gene>
    <name evidence="2" type="ORF">BLTE_11400</name>
</gene>
<reference evidence="2 3" key="1">
    <citation type="submission" date="2018-08" db="EMBL/GenBank/DDBJ databases">
        <title>Complete genome sequencing of Blastochloris tepida GI.</title>
        <authorList>
            <person name="Tsukatani Y."/>
            <person name="Mori H."/>
        </authorList>
    </citation>
    <scope>NUCLEOTIDE SEQUENCE [LARGE SCALE GENOMIC DNA]</scope>
    <source>
        <strain evidence="2 3">GI</strain>
    </source>
</reference>
<evidence type="ECO:0000313" key="2">
    <source>
        <dbReference type="EMBL" id="BBF92455.1"/>
    </source>
</evidence>
<feature type="compositionally biased region" description="Basic and acidic residues" evidence="1">
    <location>
        <begin position="285"/>
        <end position="308"/>
    </location>
</feature>
<protein>
    <submittedName>
        <fullName evidence="2">Uncharacterized protein</fullName>
    </submittedName>
</protein>
<dbReference type="EMBL" id="AP018907">
    <property type="protein sequence ID" value="BBF92455.1"/>
    <property type="molecule type" value="Genomic_DNA"/>
</dbReference>
<organism evidence="2 3">
    <name type="scientific">Blastochloris tepida</name>
    <dbReference type="NCBI Taxonomy" id="2233851"/>
    <lineage>
        <taxon>Bacteria</taxon>
        <taxon>Pseudomonadati</taxon>
        <taxon>Pseudomonadota</taxon>
        <taxon>Alphaproteobacteria</taxon>
        <taxon>Hyphomicrobiales</taxon>
        <taxon>Blastochloridaceae</taxon>
        <taxon>Blastochloris</taxon>
    </lineage>
</organism>
<feature type="compositionally biased region" description="Basic and acidic residues" evidence="1">
    <location>
        <begin position="225"/>
        <end position="250"/>
    </location>
</feature>
<dbReference type="KEGG" id="blag:BLTE_11400"/>
<feature type="region of interest" description="Disordered" evidence="1">
    <location>
        <begin position="1"/>
        <end position="66"/>
    </location>
</feature>
<dbReference type="Proteomes" id="UP000266934">
    <property type="component" value="Chromosome"/>
</dbReference>
<dbReference type="RefSeq" id="WP_126398351.1">
    <property type="nucleotide sequence ID" value="NZ_AP018907.1"/>
</dbReference>
<evidence type="ECO:0000313" key="3">
    <source>
        <dbReference type="Proteomes" id="UP000266934"/>
    </source>
</evidence>
<proteinExistence type="predicted"/>
<dbReference type="AlphaFoldDB" id="A0A348FYS2"/>
<dbReference type="OrthoDB" id="8368083at2"/>
<keyword evidence="3" id="KW-1185">Reference proteome</keyword>
<name>A0A348FYS2_9HYPH</name>
<accession>A0A348FYS2</accession>